<dbReference type="EMBL" id="MU863650">
    <property type="protein sequence ID" value="KAK4099348.1"/>
    <property type="molecule type" value="Genomic_DNA"/>
</dbReference>
<feature type="region of interest" description="Disordered" evidence="1">
    <location>
        <begin position="144"/>
        <end position="277"/>
    </location>
</feature>
<accession>A0AAN6PWZ2</accession>
<gene>
    <name evidence="2" type="ORF">N658DRAFT_168633</name>
</gene>
<proteinExistence type="predicted"/>
<comment type="caution">
    <text evidence="2">The sequence shown here is derived from an EMBL/GenBank/DDBJ whole genome shotgun (WGS) entry which is preliminary data.</text>
</comment>
<reference evidence="2" key="2">
    <citation type="submission" date="2023-05" db="EMBL/GenBank/DDBJ databases">
        <authorList>
            <consortium name="Lawrence Berkeley National Laboratory"/>
            <person name="Steindorff A."/>
            <person name="Hensen N."/>
            <person name="Bonometti L."/>
            <person name="Westerberg I."/>
            <person name="Brannstrom I.O."/>
            <person name="Guillou S."/>
            <person name="Cros-Aarteil S."/>
            <person name="Calhoun S."/>
            <person name="Haridas S."/>
            <person name="Kuo A."/>
            <person name="Mondo S."/>
            <person name="Pangilinan J."/>
            <person name="Riley R."/>
            <person name="Labutti K."/>
            <person name="Andreopoulos B."/>
            <person name="Lipzen A."/>
            <person name="Chen C."/>
            <person name="Yanf M."/>
            <person name="Daum C."/>
            <person name="Ng V."/>
            <person name="Clum A."/>
            <person name="Ohm R."/>
            <person name="Martin F."/>
            <person name="Silar P."/>
            <person name="Natvig D."/>
            <person name="Lalanne C."/>
            <person name="Gautier V."/>
            <person name="Ament-Velasquez S.L."/>
            <person name="Kruys A."/>
            <person name="Hutchinson M.I."/>
            <person name="Powell A.J."/>
            <person name="Barry K."/>
            <person name="Miller A.N."/>
            <person name="Grigoriev I.V."/>
            <person name="Debuchy R."/>
            <person name="Gladieux P."/>
            <person name="Thoren M.H."/>
            <person name="Johannesson H."/>
        </authorList>
    </citation>
    <scope>NUCLEOTIDE SEQUENCE</scope>
    <source>
        <strain evidence="2">CBS 757.83</strain>
    </source>
</reference>
<evidence type="ECO:0000313" key="3">
    <source>
        <dbReference type="Proteomes" id="UP001305647"/>
    </source>
</evidence>
<dbReference type="AlphaFoldDB" id="A0AAN6PWZ2"/>
<feature type="compositionally biased region" description="Low complexity" evidence="1">
    <location>
        <begin position="192"/>
        <end position="205"/>
    </location>
</feature>
<evidence type="ECO:0000256" key="1">
    <source>
        <dbReference type="SAM" id="MobiDB-lite"/>
    </source>
</evidence>
<organism evidence="2 3">
    <name type="scientific">Parathielavia hyrcaniae</name>
    <dbReference type="NCBI Taxonomy" id="113614"/>
    <lineage>
        <taxon>Eukaryota</taxon>
        <taxon>Fungi</taxon>
        <taxon>Dikarya</taxon>
        <taxon>Ascomycota</taxon>
        <taxon>Pezizomycotina</taxon>
        <taxon>Sordariomycetes</taxon>
        <taxon>Sordariomycetidae</taxon>
        <taxon>Sordariales</taxon>
        <taxon>Chaetomiaceae</taxon>
        <taxon>Parathielavia</taxon>
    </lineage>
</organism>
<protein>
    <submittedName>
        <fullName evidence="2">Uncharacterized protein</fullName>
    </submittedName>
</protein>
<sequence length="316" mass="32683">MGYEGTAANDGYAAGFFPSMYPTHLWSPYLATALAQPNAFHHGLLPPFSLPSPDFAQAALYHPEQNLTGLVSQPSITGAFDSFLPGPAIQFGDFSPLSADSDSIFAAPQPPPDIRYGISTPEVSADTAVDLGPFSSADGMFDHLEEPSTSGQWDSSIGERLTPQSPGSSAKNISCPATPSRGSSNRTIWTASSSGSSNRPSSTSSADGPYPCPLCRGKHIEPPPKSSHSTTSGGIASGLNAGRGADRDSAIPPSEDDTRTVGSTAAKGGFNMQRAPSGFFGGITCDDTKRGSIARLDSARRHCLLGSGQRASVAGE</sequence>
<keyword evidence="3" id="KW-1185">Reference proteome</keyword>
<evidence type="ECO:0000313" key="2">
    <source>
        <dbReference type="EMBL" id="KAK4099348.1"/>
    </source>
</evidence>
<reference evidence="2" key="1">
    <citation type="journal article" date="2023" name="Mol. Phylogenet. Evol.">
        <title>Genome-scale phylogeny and comparative genomics of the fungal order Sordariales.</title>
        <authorList>
            <person name="Hensen N."/>
            <person name="Bonometti L."/>
            <person name="Westerberg I."/>
            <person name="Brannstrom I.O."/>
            <person name="Guillou S."/>
            <person name="Cros-Aarteil S."/>
            <person name="Calhoun S."/>
            <person name="Haridas S."/>
            <person name="Kuo A."/>
            <person name="Mondo S."/>
            <person name="Pangilinan J."/>
            <person name="Riley R."/>
            <person name="LaButti K."/>
            <person name="Andreopoulos B."/>
            <person name="Lipzen A."/>
            <person name="Chen C."/>
            <person name="Yan M."/>
            <person name="Daum C."/>
            <person name="Ng V."/>
            <person name="Clum A."/>
            <person name="Steindorff A."/>
            <person name="Ohm R.A."/>
            <person name="Martin F."/>
            <person name="Silar P."/>
            <person name="Natvig D.O."/>
            <person name="Lalanne C."/>
            <person name="Gautier V."/>
            <person name="Ament-Velasquez S.L."/>
            <person name="Kruys A."/>
            <person name="Hutchinson M.I."/>
            <person name="Powell A.J."/>
            <person name="Barry K."/>
            <person name="Miller A.N."/>
            <person name="Grigoriev I.V."/>
            <person name="Debuchy R."/>
            <person name="Gladieux P."/>
            <person name="Hiltunen Thoren M."/>
            <person name="Johannesson H."/>
        </authorList>
    </citation>
    <scope>NUCLEOTIDE SEQUENCE</scope>
    <source>
        <strain evidence="2">CBS 757.83</strain>
    </source>
</reference>
<name>A0AAN6PWZ2_9PEZI</name>
<feature type="compositionally biased region" description="Polar residues" evidence="1">
    <location>
        <begin position="162"/>
        <end position="191"/>
    </location>
</feature>
<dbReference type="Proteomes" id="UP001305647">
    <property type="component" value="Unassembled WGS sequence"/>
</dbReference>